<organism evidence="1 2">
    <name type="scientific">Macrosiphum euphorbiae</name>
    <name type="common">potato aphid</name>
    <dbReference type="NCBI Taxonomy" id="13131"/>
    <lineage>
        <taxon>Eukaryota</taxon>
        <taxon>Metazoa</taxon>
        <taxon>Ecdysozoa</taxon>
        <taxon>Arthropoda</taxon>
        <taxon>Hexapoda</taxon>
        <taxon>Insecta</taxon>
        <taxon>Pterygota</taxon>
        <taxon>Neoptera</taxon>
        <taxon>Paraneoptera</taxon>
        <taxon>Hemiptera</taxon>
        <taxon>Sternorrhyncha</taxon>
        <taxon>Aphidomorpha</taxon>
        <taxon>Aphidoidea</taxon>
        <taxon>Aphididae</taxon>
        <taxon>Macrosiphini</taxon>
        <taxon>Macrosiphum</taxon>
    </lineage>
</organism>
<dbReference type="InterPro" id="IPR038765">
    <property type="entry name" value="Papain-like_cys_pep_sf"/>
</dbReference>
<evidence type="ECO:0008006" key="3">
    <source>
        <dbReference type="Google" id="ProtNLM"/>
    </source>
</evidence>
<protein>
    <recommendedName>
        <fullName evidence="3">USP domain-containing protein</fullName>
    </recommendedName>
</protein>
<evidence type="ECO:0000313" key="2">
    <source>
        <dbReference type="Proteomes" id="UP001160148"/>
    </source>
</evidence>
<proteinExistence type="predicted"/>
<name>A0AAV0VMM0_9HEMI</name>
<dbReference type="EMBL" id="CARXXK010000001">
    <property type="protein sequence ID" value="CAI6344830.1"/>
    <property type="molecule type" value="Genomic_DNA"/>
</dbReference>
<sequence>MRGRKTSVPHQVIIDAVILFKDRVIATDNDGVKHVVVGTNDVWMDISMHLNGRISKNALHLFVHNGRHGVKEALGLLPAIVQENTNQMKKPDELYCQTDSDLTDDSDNPDFLPKKEFVFTFSPSEWQQIQPQEVIYKASDKNRPMRSCRSYYVLPKGSWTPLLAEHFWEHTNLPCCISFKRAKVFTEGNVYICVIGRCSICCSHFKGIVKEKPSGNSRPTRQPVTYIAYQTSNESIQDLQMFINERMATESNVCCYKDCSGIKTLTPTLSNEHIVIEILYWNNDETTCSSEVGHLIEVQLCDIPQVLIYKDLTYELRGVVNYRRGNSKLRTSVGHYNAYCKRSGKQWELIDDLKKKAVSSKENTKVICEFVIYSI</sequence>
<gene>
    <name evidence="1" type="ORF">MEUPH1_LOCUS1911</name>
</gene>
<evidence type="ECO:0000313" key="1">
    <source>
        <dbReference type="EMBL" id="CAI6344830.1"/>
    </source>
</evidence>
<dbReference type="Gene3D" id="3.90.70.10">
    <property type="entry name" value="Cysteine proteinases"/>
    <property type="match status" value="1"/>
</dbReference>
<reference evidence="1 2" key="1">
    <citation type="submission" date="2023-01" db="EMBL/GenBank/DDBJ databases">
        <authorList>
            <person name="Whitehead M."/>
        </authorList>
    </citation>
    <scope>NUCLEOTIDE SEQUENCE [LARGE SCALE GENOMIC DNA]</scope>
</reference>
<dbReference type="Proteomes" id="UP001160148">
    <property type="component" value="Unassembled WGS sequence"/>
</dbReference>
<accession>A0AAV0VMM0</accession>
<comment type="caution">
    <text evidence="1">The sequence shown here is derived from an EMBL/GenBank/DDBJ whole genome shotgun (WGS) entry which is preliminary data.</text>
</comment>
<dbReference type="SUPFAM" id="SSF54001">
    <property type="entry name" value="Cysteine proteinases"/>
    <property type="match status" value="1"/>
</dbReference>
<dbReference type="AlphaFoldDB" id="A0AAV0VMM0"/>
<keyword evidence="2" id="KW-1185">Reference proteome</keyword>